<dbReference type="InterPro" id="IPR002656">
    <property type="entry name" value="Acyl_transf_3_dom"/>
</dbReference>
<protein>
    <submittedName>
        <fullName evidence="4">Acyltransferase</fullName>
    </submittedName>
</protein>
<reference evidence="4 5" key="1">
    <citation type="submission" date="2020-09" db="EMBL/GenBank/DDBJ databases">
        <title>Dyella sp. 7MK23 isolated from forest soil.</title>
        <authorList>
            <person name="Fu J."/>
        </authorList>
    </citation>
    <scope>NUCLEOTIDE SEQUENCE [LARGE SCALE GENOMIC DNA]</scope>
    <source>
        <strain evidence="4 5">7MK23</strain>
    </source>
</reference>
<keyword evidence="1" id="KW-0812">Transmembrane</keyword>
<dbReference type="GO" id="GO:0016746">
    <property type="term" value="F:acyltransferase activity"/>
    <property type="evidence" value="ECO:0007669"/>
    <property type="project" value="UniProtKB-KW"/>
</dbReference>
<feature type="transmembrane region" description="Helical" evidence="1">
    <location>
        <begin position="173"/>
        <end position="194"/>
    </location>
</feature>
<feature type="transmembrane region" description="Helical" evidence="1">
    <location>
        <begin position="20"/>
        <end position="40"/>
    </location>
</feature>
<keyword evidence="4" id="KW-0808">Transferase</keyword>
<keyword evidence="5" id="KW-1185">Reference proteome</keyword>
<feature type="domain" description="SGNH" evidence="3">
    <location>
        <begin position="395"/>
        <end position="638"/>
    </location>
</feature>
<proteinExistence type="predicted"/>
<organism evidence="4 5">
    <name type="scientific">Dyella acidiphila</name>
    <dbReference type="NCBI Taxonomy" id="2775866"/>
    <lineage>
        <taxon>Bacteria</taxon>
        <taxon>Pseudomonadati</taxon>
        <taxon>Pseudomonadota</taxon>
        <taxon>Gammaproteobacteria</taxon>
        <taxon>Lysobacterales</taxon>
        <taxon>Rhodanobacteraceae</taxon>
        <taxon>Dyella</taxon>
    </lineage>
</organism>
<name>A0ABR9G8S4_9GAMM</name>
<comment type="caution">
    <text evidence="4">The sequence shown here is derived from an EMBL/GenBank/DDBJ whole genome shotgun (WGS) entry which is preliminary data.</text>
</comment>
<evidence type="ECO:0000313" key="5">
    <source>
        <dbReference type="Proteomes" id="UP000651010"/>
    </source>
</evidence>
<feature type="transmembrane region" description="Helical" evidence="1">
    <location>
        <begin position="234"/>
        <end position="250"/>
    </location>
</feature>
<feature type="transmembrane region" description="Helical" evidence="1">
    <location>
        <begin position="149"/>
        <end position="167"/>
    </location>
</feature>
<gene>
    <name evidence="4" type="ORF">IGX34_08450</name>
</gene>
<feature type="transmembrane region" description="Helical" evidence="1">
    <location>
        <begin position="203"/>
        <end position="222"/>
    </location>
</feature>
<dbReference type="PANTHER" id="PTHR23028:SF53">
    <property type="entry name" value="ACYL_TRANSF_3 DOMAIN-CONTAINING PROTEIN"/>
    <property type="match status" value="1"/>
</dbReference>
<dbReference type="InterPro" id="IPR050879">
    <property type="entry name" value="Acyltransferase_3"/>
</dbReference>
<dbReference type="InterPro" id="IPR043968">
    <property type="entry name" value="SGNH"/>
</dbReference>
<keyword evidence="1" id="KW-1133">Transmembrane helix</keyword>
<feature type="domain" description="Acyltransferase 3" evidence="2">
    <location>
        <begin position="12"/>
        <end position="312"/>
    </location>
</feature>
<feature type="transmembrane region" description="Helical" evidence="1">
    <location>
        <begin position="52"/>
        <end position="75"/>
    </location>
</feature>
<feature type="transmembrane region" description="Helical" evidence="1">
    <location>
        <begin position="259"/>
        <end position="279"/>
    </location>
</feature>
<dbReference type="Pfam" id="PF19040">
    <property type="entry name" value="SGNH"/>
    <property type="match status" value="1"/>
</dbReference>
<feature type="transmembrane region" description="Helical" evidence="1">
    <location>
        <begin position="125"/>
        <end position="142"/>
    </location>
</feature>
<sequence length="658" mass="73336">MLLFHGGLTAFPSGFLGVDVFFVISGFLITAIVRADLVAGKFSFADFYVRRLWRIQVALLAVIAATLLAAAIFYLPDDFNVYFKSAMQTIGLTSNYYFAKTTTAYAATGSQTLLLLHTWSLSVEWQWYVLMPVTMWLLYRYASPRQTRVVLLLALVAASILAVRQPVMHGDAAYFWFSSRIFQFLFGATLAVLIEGRPKPSNALALNALGLLALALIFAIAMKPGVIADYPNPYAVMLSAACVMVLWMGGNEQSWVSRVLSLAPVVFVGDISYSLYLWHWPIFATWRYLQLPETGGCLLLCFALTFLLGYLSYRFIEQPYRRLRPGFGKSLAVLVVVPLVAMAAVFGVAQKYAFFPGRFGPELAYVNGTLDKYDPPLRRHCLQGRGTNGGNVDPHYLDVCVVGKKDVPVTGLMIGDSYSNQYWNFIGLLSNAAGISVASLATPSCLALPGVTLYNWYSINYQQYRVCEDRTKHYYSIIQSHQFKYVIIGENWVYYDFAAVVNQPGDPQSRELGQARMEAAVRHALDIITATGAVPVVIKGAPVMPPDFEGCFYQHFKLREKTGGTDCTLSSNKNQTEIWYDQLFERLKTRYPSLVLIDPRLVQCSGATCMTTYQGVPIYRDTGHMSDYGSYQLGQRYLQTQPNPFTNSGSTPAAVPSR</sequence>
<accession>A0ABR9G8S4</accession>
<feature type="transmembrane region" description="Helical" evidence="1">
    <location>
        <begin position="291"/>
        <end position="311"/>
    </location>
</feature>
<dbReference type="EMBL" id="JACZZA010000004">
    <property type="protein sequence ID" value="MBE1160418.1"/>
    <property type="molecule type" value="Genomic_DNA"/>
</dbReference>
<evidence type="ECO:0000256" key="1">
    <source>
        <dbReference type="SAM" id="Phobius"/>
    </source>
</evidence>
<evidence type="ECO:0000313" key="4">
    <source>
        <dbReference type="EMBL" id="MBE1160418.1"/>
    </source>
</evidence>
<evidence type="ECO:0000259" key="2">
    <source>
        <dbReference type="Pfam" id="PF01757"/>
    </source>
</evidence>
<dbReference type="PANTHER" id="PTHR23028">
    <property type="entry name" value="ACETYLTRANSFERASE"/>
    <property type="match status" value="1"/>
</dbReference>
<dbReference type="Proteomes" id="UP000651010">
    <property type="component" value="Unassembled WGS sequence"/>
</dbReference>
<feature type="transmembrane region" description="Helical" evidence="1">
    <location>
        <begin position="331"/>
        <end position="349"/>
    </location>
</feature>
<dbReference type="Pfam" id="PF01757">
    <property type="entry name" value="Acyl_transf_3"/>
    <property type="match status" value="1"/>
</dbReference>
<evidence type="ECO:0000259" key="3">
    <source>
        <dbReference type="Pfam" id="PF19040"/>
    </source>
</evidence>
<keyword evidence="1" id="KW-0472">Membrane</keyword>
<keyword evidence="4" id="KW-0012">Acyltransferase</keyword>